<proteinExistence type="predicted"/>
<gene>
    <name evidence="2" type="ORF">V473_12610</name>
</gene>
<dbReference type="STRING" id="1420583.V473_12610"/>
<dbReference type="PATRIC" id="fig|1420583.3.peg.2328"/>
<accession>A0A0J7XVE5</accession>
<evidence type="ECO:0000313" key="3">
    <source>
        <dbReference type="Proteomes" id="UP000052232"/>
    </source>
</evidence>
<dbReference type="RefSeq" id="WP_066603911.1">
    <property type="nucleotide sequence ID" value="NZ_KQ130434.1"/>
</dbReference>
<evidence type="ECO:0000256" key="1">
    <source>
        <dbReference type="SAM" id="MobiDB-lite"/>
    </source>
</evidence>
<protein>
    <submittedName>
        <fullName evidence="2">Uncharacterized protein</fullName>
    </submittedName>
</protein>
<feature type="region of interest" description="Disordered" evidence="1">
    <location>
        <begin position="1"/>
        <end position="21"/>
    </location>
</feature>
<evidence type="ECO:0000313" key="2">
    <source>
        <dbReference type="EMBL" id="KMS55579.1"/>
    </source>
</evidence>
<comment type="caution">
    <text evidence="2">The sequence shown here is derived from an EMBL/GenBank/DDBJ whole genome shotgun (WGS) entry which is preliminary data.</text>
</comment>
<name>A0A0J7XVE5_9SPHN</name>
<dbReference type="AlphaFoldDB" id="A0A0J7XVE5"/>
<dbReference type="EMBL" id="JACT01000002">
    <property type="protein sequence ID" value="KMS55579.1"/>
    <property type="molecule type" value="Genomic_DNA"/>
</dbReference>
<sequence length="349" mass="38306">MSYHDPILPTPTPAPQSRVDGWSPARQRRFLEVLAATGVIRLACEAVFITTRSAYTLRIRRDGAAFRLGWDAAILIARARLADTLLARAIMGTEETIRRDPDNDEITRHRHDNRLAMSMLARLDRMADCPVEGSDAALARVVAQDFTAYLDMLCPEADAQAEADRLGLPRTGAEPAARLMEDATLYDGSMPDTPAPVDTDTALSSQLSPGASAALFVAARMALHKPQNPHFSVDDERCELRDPPPLNLADLPPDEAADRLRGIWWDDRLDRWRTDFPPPPGFDGDASDTIYDVDDYERDLTEAEEDALAAQQAAERRPYEQAAALARDDFFGFVLAQDAGCADAMAGAG</sequence>
<organism evidence="2 3">
    <name type="scientific">Sphingobium cupriresistens LL01</name>
    <dbReference type="NCBI Taxonomy" id="1420583"/>
    <lineage>
        <taxon>Bacteria</taxon>
        <taxon>Pseudomonadati</taxon>
        <taxon>Pseudomonadota</taxon>
        <taxon>Alphaproteobacteria</taxon>
        <taxon>Sphingomonadales</taxon>
        <taxon>Sphingomonadaceae</taxon>
        <taxon>Sphingobium</taxon>
    </lineage>
</organism>
<feature type="region of interest" description="Disordered" evidence="1">
    <location>
        <begin position="186"/>
        <end position="205"/>
    </location>
</feature>
<dbReference type="Proteomes" id="UP000052232">
    <property type="component" value="Unassembled WGS sequence"/>
</dbReference>
<keyword evidence="3" id="KW-1185">Reference proteome</keyword>
<reference evidence="2 3" key="1">
    <citation type="journal article" date="2015" name="G3 (Bethesda)">
        <title>Insights into Ongoing Evolution of the Hexachlorocyclohexane Catabolic Pathway from Comparative Genomics of Ten Sphingomonadaceae Strains.</title>
        <authorList>
            <person name="Pearce S.L."/>
            <person name="Oakeshott J.G."/>
            <person name="Pandey G."/>
        </authorList>
    </citation>
    <scope>NUCLEOTIDE SEQUENCE [LARGE SCALE GENOMIC DNA]</scope>
    <source>
        <strain evidence="2 3">LL01</strain>
    </source>
</reference>